<evidence type="ECO:0000313" key="3">
    <source>
        <dbReference type="Proteomes" id="UP001139559"/>
    </source>
</evidence>
<evidence type="ECO:0000259" key="1">
    <source>
        <dbReference type="Pfam" id="PF01636"/>
    </source>
</evidence>
<reference evidence="2" key="1">
    <citation type="submission" date="2021-11" db="EMBL/GenBank/DDBJ databases">
        <title>Vibrio ZSDE26 sp. nov. and Vibrio ZSDZ34 sp. nov., isolated from coastal seawater in Qingdao.</title>
        <authorList>
            <person name="Zhang P."/>
        </authorList>
    </citation>
    <scope>NUCLEOTIDE SEQUENCE</scope>
    <source>
        <strain evidence="2">ZSDE26</strain>
    </source>
</reference>
<dbReference type="Pfam" id="PF01636">
    <property type="entry name" value="APH"/>
    <property type="match status" value="2"/>
</dbReference>
<dbReference type="Gene3D" id="3.90.1200.10">
    <property type="match status" value="2"/>
</dbReference>
<dbReference type="AlphaFoldDB" id="A0A9X1XI97"/>
<dbReference type="RefSeq" id="WP_248007227.1">
    <property type="nucleotide sequence ID" value="NZ_JAJHVV010000001.1"/>
</dbReference>
<protein>
    <submittedName>
        <fullName evidence="2">Phosphotransferase</fullName>
    </submittedName>
</protein>
<dbReference type="Proteomes" id="UP001139559">
    <property type="component" value="Unassembled WGS sequence"/>
</dbReference>
<keyword evidence="3" id="KW-1185">Reference proteome</keyword>
<dbReference type="InterPro" id="IPR002575">
    <property type="entry name" value="Aminoglycoside_PTrfase"/>
</dbReference>
<feature type="domain" description="Aminoglycoside phosphotransferase" evidence="1">
    <location>
        <begin position="169"/>
        <end position="360"/>
    </location>
</feature>
<sequence length="782" mass="90504">MLEEERSLVKRDPNITGFDLILDDQAMLLVIQQHFPQLNVTSVQKHYLRYKQTTNCLARYHITTNSTRQELYVKAFTKKDDFKLTKALLLQQQERRHDDLNFNQKDYFQRYVLVEHKLIFYGFPYDDKLKALPRLIKDASRQVLLERVLKHEGSLENTHITPLQYKPERRFVAKLTQPSGEHFLIKLHTAHRYQLASQAQQLKMDEKRLLTITGRSSKHHILMYRWIEGDNLTDSYHGEGFDLEHIRSTGQYLARFHRSKKKRLNTRNNDEFTHVLTQLGEGISHLLPALKPRIKALLPSLTTAINSLHSKLRRIHGDFYSKQVLLTRKGIQFIDFDDVCIWYPAYDLGLFIAHLERDALSGIITHGLANQITQSLLEGYAEIHPYSKKEVELFIAVGLLQLAHHPFRNANPQWPSVISLIISCCQDHLKQYLNVSAPLSSPPIVIAGESCPKQLQELSYMAAPLIKMLSPILAKGEIANLESIHLIRHKKGKRCLLEYMFTISKGDIKNELSILGKGRIKGFDKRAWSINTQLYEAGFNEQSGDKIQVPEPLGYNESLHIWFQRKVAGETLFYPFSNKEEGLILANKVAEALYKLHSSSINIDKHHTIDKELSLLWGYLSKVMETHNEWKEDIKELLLRCRLLSELLPPSAPCVIHRDFYQDQLIVQRESLFILDLDLCCLGDPAVDIGNFIAHIQEQCLRDFGDLNYANKSLSELTRSYQELSKKQTAPSIEIYTLLSWTRHIYISQRIAERQPFTKAIIVHCLSLSEDILNKYTSKVSR</sequence>
<organism evidence="2 3">
    <name type="scientific">Vibrio amylolyticus</name>
    <dbReference type="NCBI Taxonomy" id="2847292"/>
    <lineage>
        <taxon>Bacteria</taxon>
        <taxon>Pseudomonadati</taxon>
        <taxon>Pseudomonadota</taxon>
        <taxon>Gammaproteobacteria</taxon>
        <taxon>Vibrionales</taxon>
        <taxon>Vibrionaceae</taxon>
        <taxon>Vibrio</taxon>
    </lineage>
</organism>
<name>A0A9X1XI97_9VIBR</name>
<dbReference type="PANTHER" id="PTHR21310">
    <property type="entry name" value="AMINOGLYCOSIDE PHOSPHOTRANSFERASE-RELATED-RELATED"/>
    <property type="match status" value="1"/>
</dbReference>
<dbReference type="InterPro" id="IPR051678">
    <property type="entry name" value="AGP_Transferase"/>
</dbReference>
<gene>
    <name evidence="2" type="ORF">KP803_02405</name>
</gene>
<dbReference type="EMBL" id="JAJHVV010000001">
    <property type="protein sequence ID" value="MCK6262123.1"/>
    <property type="molecule type" value="Genomic_DNA"/>
</dbReference>
<feature type="domain" description="Aminoglycoside phosphotransferase" evidence="1">
    <location>
        <begin position="547"/>
        <end position="696"/>
    </location>
</feature>
<proteinExistence type="predicted"/>
<dbReference type="InterPro" id="IPR011009">
    <property type="entry name" value="Kinase-like_dom_sf"/>
</dbReference>
<accession>A0A9X1XI97</accession>
<evidence type="ECO:0000313" key="2">
    <source>
        <dbReference type="EMBL" id="MCK6262123.1"/>
    </source>
</evidence>
<dbReference type="SUPFAM" id="SSF56112">
    <property type="entry name" value="Protein kinase-like (PK-like)"/>
    <property type="match status" value="2"/>
</dbReference>
<comment type="caution">
    <text evidence="2">The sequence shown here is derived from an EMBL/GenBank/DDBJ whole genome shotgun (WGS) entry which is preliminary data.</text>
</comment>